<keyword evidence="4 6" id="KW-0472">Membrane</keyword>
<feature type="domain" description="Major facilitator superfamily (MFS) profile" evidence="7">
    <location>
        <begin position="11"/>
        <end position="452"/>
    </location>
</feature>
<gene>
    <name evidence="8" type="ORF">SLNWT_2034</name>
</gene>
<keyword evidence="3 6" id="KW-1133">Transmembrane helix</keyword>
<dbReference type="Gene3D" id="1.20.1250.20">
    <property type="entry name" value="MFS general substrate transporter like domains"/>
    <property type="match status" value="2"/>
</dbReference>
<dbReference type="PANTHER" id="PTHR23514">
    <property type="entry name" value="BYPASS OF STOP CODON PROTEIN 6"/>
    <property type="match status" value="1"/>
</dbReference>
<dbReference type="InterPro" id="IPR011701">
    <property type="entry name" value="MFS"/>
</dbReference>
<evidence type="ECO:0000259" key="7">
    <source>
        <dbReference type="PROSITE" id="PS50850"/>
    </source>
</evidence>
<evidence type="ECO:0000313" key="9">
    <source>
        <dbReference type="Proteomes" id="UP000031523"/>
    </source>
</evidence>
<name>A0A0B5ET31_STRA4</name>
<dbReference type="SUPFAM" id="SSF103473">
    <property type="entry name" value="MFS general substrate transporter"/>
    <property type="match status" value="1"/>
</dbReference>
<dbReference type="GO" id="GO:0005886">
    <property type="term" value="C:plasma membrane"/>
    <property type="evidence" value="ECO:0007669"/>
    <property type="project" value="UniProtKB-SubCell"/>
</dbReference>
<feature type="transmembrane region" description="Helical" evidence="6">
    <location>
        <begin position="340"/>
        <end position="359"/>
    </location>
</feature>
<evidence type="ECO:0000256" key="5">
    <source>
        <dbReference type="SAM" id="MobiDB-lite"/>
    </source>
</evidence>
<dbReference type="InterPro" id="IPR036259">
    <property type="entry name" value="MFS_trans_sf"/>
</dbReference>
<keyword evidence="9" id="KW-1185">Reference proteome</keyword>
<comment type="subcellular location">
    <subcellularLocation>
        <location evidence="1">Cell membrane</location>
        <topology evidence="1">Multi-pass membrane protein</topology>
    </subcellularLocation>
</comment>
<evidence type="ECO:0000256" key="3">
    <source>
        <dbReference type="ARBA" id="ARBA00022989"/>
    </source>
</evidence>
<feature type="region of interest" description="Disordered" evidence="5">
    <location>
        <begin position="450"/>
        <end position="472"/>
    </location>
</feature>
<feature type="transmembrane region" description="Helical" evidence="6">
    <location>
        <begin position="365"/>
        <end position="386"/>
    </location>
</feature>
<feature type="transmembrane region" description="Helical" evidence="6">
    <location>
        <begin position="270"/>
        <end position="287"/>
    </location>
</feature>
<dbReference type="Proteomes" id="UP000031523">
    <property type="component" value="Chromosome"/>
</dbReference>
<protein>
    <submittedName>
        <fullName evidence="8">Major facilitator superfamily protein</fullName>
    </submittedName>
</protein>
<reference evidence="8 9" key="1">
    <citation type="submission" date="2015-01" db="EMBL/GenBank/DDBJ databases">
        <title>Enhanced salinomycin production by adjusting the supply of polyketide extender units in Streptomyce albus DSM 41398.</title>
        <authorList>
            <person name="Lu C."/>
        </authorList>
    </citation>
    <scope>NUCLEOTIDE SEQUENCE [LARGE SCALE GENOMIC DNA]</scope>
    <source>
        <strain evidence="9">ATCC 21838 / DSM 41398 / FERM P-419 / JCM 4703 / NBRC 107858</strain>
    </source>
</reference>
<dbReference type="KEGG" id="sals:SLNWT_2034"/>
<accession>A0A0B5ET31</accession>
<feature type="transmembrane region" description="Helical" evidence="6">
    <location>
        <begin position="100"/>
        <end position="119"/>
    </location>
</feature>
<dbReference type="PROSITE" id="PS50850">
    <property type="entry name" value="MFS"/>
    <property type="match status" value="1"/>
</dbReference>
<proteinExistence type="predicted"/>
<feature type="compositionally biased region" description="Low complexity" evidence="5">
    <location>
        <begin position="239"/>
        <end position="262"/>
    </location>
</feature>
<feature type="transmembrane region" description="Helical" evidence="6">
    <location>
        <begin position="47"/>
        <end position="69"/>
    </location>
</feature>
<dbReference type="PANTHER" id="PTHR23514:SF13">
    <property type="entry name" value="INNER MEMBRANE PROTEIN YBJJ"/>
    <property type="match status" value="1"/>
</dbReference>
<evidence type="ECO:0000256" key="2">
    <source>
        <dbReference type="ARBA" id="ARBA00022692"/>
    </source>
</evidence>
<feature type="compositionally biased region" description="Low complexity" evidence="5">
    <location>
        <begin position="208"/>
        <end position="221"/>
    </location>
</feature>
<dbReference type="AlphaFoldDB" id="A0A0B5ET31"/>
<dbReference type="InterPro" id="IPR020846">
    <property type="entry name" value="MFS_dom"/>
</dbReference>
<dbReference type="Pfam" id="PF07690">
    <property type="entry name" value="MFS_1"/>
    <property type="match status" value="1"/>
</dbReference>
<sequence>MTAPDARSRSARRAVFTAFAVQGLTFASIMTQLARIKDDFDLSDLDILGLLAAVSVTSALGSLAAGSLARRRGSALTLRAGLTGVSLGAVLPGFAGSVPALVLATCVYGFFVGAVDPALNMQGVAVQDRYGRSVMSGFHAMWSAAAVAGAGLASLTIGLGWPLPLSLGLVSLAGLALNAAAGHQLLTAAEGLGRDAGAVPAAGTDLAAATPTAPAPNSTAAQGDSPASAPNSLAAQGDSPASAPNSPAPQGNAPASGGSPAPGSRLAARLPWWPFLLVAVPTFAMWVGDSATSVWSGIYLQDGLGTAAETAPVAYGAYQAVLLLVRLVGDRLIARFGTAATVRMSGVLATAALALVVAAPSVPVVIAAFALLGGGLSLISPLSFVAAARLDPENGDRAIARINIANYVGYLVAAFGVALVSDAWGERTMFLVPLVCILLLPLMAARFAPPKGDGSARPDAELPPQAGRSPAV</sequence>
<evidence type="ECO:0000256" key="1">
    <source>
        <dbReference type="ARBA" id="ARBA00004651"/>
    </source>
</evidence>
<organism evidence="8 9">
    <name type="scientific">Streptomyces albus (strain ATCC 21838 / DSM 41398 / FERM P-419 / JCM 4703 / NBRC 107858)</name>
    <dbReference type="NCBI Taxonomy" id="1081613"/>
    <lineage>
        <taxon>Bacteria</taxon>
        <taxon>Bacillati</taxon>
        <taxon>Actinomycetota</taxon>
        <taxon>Actinomycetes</taxon>
        <taxon>Kitasatosporales</taxon>
        <taxon>Streptomycetaceae</taxon>
        <taxon>Streptomyces</taxon>
    </lineage>
</organism>
<evidence type="ECO:0000313" key="8">
    <source>
        <dbReference type="EMBL" id="AJE82410.1"/>
    </source>
</evidence>
<evidence type="ECO:0000256" key="4">
    <source>
        <dbReference type="ARBA" id="ARBA00023136"/>
    </source>
</evidence>
<feature type="transmembrane region" description="Helical" evidence="6">
    <location>
        <begin position="140"/>
        <end position="161"/>
    </location>
</feature>
<evidence type="ECO:0000256" key="6">
    <source>
        <dbReference type="SAM" id="Phobius"/>
    </source>
</evidence>
<feature type="transmembrane region" description="Helical" evidence="6">
    <location>
        <begin position="307"/>
        <end position="328"/>
    </location>
</feature>
<dbReference type="EMBL" id="CP010519">
    <property type="protein sequence ID" value="AJE82410.1"/>
    <property type="molecule type" value="Genomic_DNA"/>
</dbReference>
<feature type="transmembrane region" description="Helical" evidence="6">
    <location>
        <begin position="14"/>
        <end position="35"/>
    </location>
</feature>
<feature type="transmembrane region" description="Helical" evidence="6">
    <location>
        <begin position="407"/>
        <end position="424"/>
    </location>
</feature>
<feature type="region of interest" description="Disordered" evidence="5">
    <location>
        <begin position="208"/>
        <end position="262"/>
    </location>
</feature>
<dbReference type="GO" id="GO:0022857">
    <property type="term" value="F:transmembrane transporter activity"/>
    <property type="evidence" value="ECO:0007669"/>
    <property type="project" value="InterPro"/>
</dbReference>
<feature type="transmembrane region" description="Helical" evidence="6">
    <location>
        <begin position="430"/>
        <end position="448"/>
    </location>
</feature>
<keyword evidence="2 6" id="KW-0812">Transmembrane</keyword>
<dbReference type="InterPro" id="IPR051788">
    <property type="entry name" value="MFS_Transporter"/>
</dbReference>